<feature type="compositionally biased region" description="Low complexity" evidence="1">
    <location>
        <begin position="57"/>
        <end position="84"/>
    </location>
</feature>
<dbReference type="Proteomes" id="UP000053780">
    <property type="component" value="Unassembled WGS sequence"/>
</dbReference>
<feature type="region of interest" description="Disordered" evidence="1">
    <location>
        <begin position="1"/>
        <end position="171"/>
    </location>
</feature>
<sequence>MHHHVKSLNEQEYHPIPHYQQNSPTSSQPFPMMPPQQPQALPQGQYGFLQTHPPLQPSIQQQLPPQQMPQPIYHQHQPHQQVPPTISQFSQPPQIVKPPQFQPIYQIPDQKSNQPQMQSPPVLFSYPPQLYNIPQPTQSVSYTPQKPPSTDQNDTDSGENDPYLHNNNNNIHQNEVPYQQVQQPVETLPYYNNVATPQTAPVIVNVDSNHNEKSNKPNSKAKKLKEKFNKTFGFND</sequence>
<evidence type="ECO:0000313" key="3">
    <source>
        <dbReference type="Proteomes" id="UP000053780"/>
    </source>
</evidence>
<feature type="compositionally biased region" description="Polar residues" evidence="1">
    <location>
        <begin position="132"/>
        <end position="152"/>
    </location>
</feature>
<evidence type="ECO:0000256" key="1">
    <source>
        <dbReference type="SAM" id="MobiDB-lite"/>
    </source>
</evidence>
<protein>
    <submittedName>
        <fullName evidence="2">Uncharacterized protein</fullName>
    </submittedName>
</protein>
<evidence type="ECO:0000313" key="2">
    <source>
        <dbReference type="EMBL" id="EQB61489.1"/>
    </source>
</evidence>
<dbReference type="HOGENOM" id="CLU_1175721_0_0_1"/>
<accession>T0LB28</accession>
<reference evidence="2 3" key="1">
    <citation type="journal article" date="2013" name="BMC Genomics">
        <title>Genome sequencing and comparative genomics of honey bee microsporidia, Nosema apis reveal novel insights into host-parasite interactions.</title>
        <authorList>
            <person name="Chen Yp."/>
            <person name="Pettis J.S."/>
            <person name="Zhao Y."/>
            <person name="Liu X."/>
            <person name="Tallon L.J."/>
            <person name="Sadzewicz L.D."/>
            <person name="Li R."/>
            <person name="Zheng H."/>
            <person name="Huang S."/>
            <person name="Zhang X."/>
            <person name="Hamilton M.C."/>
            <person name="Pernal S.F."/>
            <person name="Melathopoulos A.P."/>
            <person name="Yan X."/>
            <person name="Evans J.D."/>
        </authorList>
    </citation>
    <scope>NUCLEOTIDE SEQUENCE [LARGE SCALE GENOMIC DNA]</scope>
    <source>
        <strain evidence="2 3">BRL 01</strain>
    </source>
</reference>
<dbReference type="EMBL" id="KE647135">
    <property type="protein sequence ID" value="EQB61489.1"/>
    <property type="molecule type" value="Genomic_DNA"/>
</dbReference>
<proteinExistence type="predicted"/>
<dbReference type="VEuPathDB" id="MicrosporidiaDB:NAPIS_ORF00946"/>
<feature type="region of interest" description="Disordered" evidence="1">
    <location>
        <begin position="208"/>
        <end position="236"/>
    </location>
</feature>
<gene>
    <name evidence="2" type="ORF">NAPIS_ORF00946</name>
</gene>
<name>T0LB28_9MICR</name>
<feature type="compositionally biased region" description="Polar residues" evidence="1">
    <location>
        <begin position="109"/>
        <end position="119"/>
    </location>
</feature>
<keyword evidence="3" id="KW-1185">Reference proteome</keyword>
<dbReference type="AlphaFoldDB" id="T0LB28"/>
<organism evidence="2 3">
    <name type="scientific">Vairimorpha apis BRL 01</name>
    <dbReference type="NCBI Taxonomy" id="1037528"/>
    <lineage>
        <taxon>Eukaryota</taxon>
        <taxon>Fungi</taxon>
        <taxon>Fungi incertae sedis</taxon>
        <taxon>Microsporidia</taxon>
        <taxon>Nosematidae</taxon>
        <taxon>Vairimorpha</taxon>
    </lineage>
</organism>